<sequence>MRVTLYGRPGCHLCDEAREALQRVQRHTPFELHEIDIETDDELHKRYLERIPVITLDDEHLFDYEVDEQALAQRIVYREGR</sequence>
<gene>
    <name evidence="1" type="ORF">OJ997_35790</name>
</gene>
<organism evidence="1 2">
    <name type="scientific">Solirubrobacter phytolaccae</name>
    <dbReference type="NCBI Taxonomy" id="1404360"/>
    <lineage>
        <taxon>Bacteria</taxon>
        <taxon>Bacillati</taxon>
        <taxon>Actinomycetota</taxon>
        <taxon>Thermoleophilia</taxon>
        <taxon>Solirubrobacterales</taxon>
        <taxon>Solirubrobacteraceae</taxon>
        <taxon>Solirubrobacter</taxon>
    </lineage>
</organism>
<name>A0A9X3NIH4_9ACTN</name>
<dbReference type="PANTHER" id="PTHR33558">
    <property type="entry name" value="GLUTAREDOXIN-LIKE PROTEIN C5ORF63 HOMOLOG"/>
    <property type="match status" value="1"/>
</dbReference>
<protein>
    <submittedName>
        <fullName evidence="1">Glutaredoxin family protein</fullName>
    </submittedName>
</protein>
<comment type="caution">
    <text evidence="1">The sequence shown here is derived from an EMBL/GenBank/DDBJ whole genome shotgun (WGS) entry which is preliminary data.</text>
</comment>
<dbReference type="SUPFAM" id="SSF52833">
    <property type="entry name" value="Thioredoxin-like"/>
    <property type="match status" value="1"/>
</dbReference>
<dbReference type="InterPro" id="IPR052565">
    <property type="entry name" value="Glutaredoxin-like_YDR286C"/>
</dbReference>
<dbReference type="Pfam" id="PF05768">
    <property type="entry name" value="Glrx-like"/>
    <property type="match status" value="1"/>
</dbReference>
<accession>A0A9X3NIH4</accession>
<dbReference type="InterPro" id="IPR008554">
    <property type="entry name" value="Glutaredoxin-like"/>
</dbReference>
<proteinExistence type="predicted"/>
<dbReference type="InterPro" id="IPR036249">
    <property type="entry name" value="Thioredoxin-like_sf"/>
</dbReference>
<dbReference type="Proteomes" id="UP001147653">
    <property type="component" value="Unassembled WGS sequence"/>
</dbReference>
<dbReference type="PROSITE" id="PS51354">
    <property type="entry name" value="GLUTAREDOXIN_2"/>
    <property type="match status" value="1"/>
</dbReference>
<evidence type="ECO:0000313" key="1">
    <source>
        <dbReference type="EMBL" id="MDA0185722.1"/>
    </source>
</evidence>
<evidence type="ECO:0000313" key="2">
    <source>
        <dbReference type="Proteomes" id="UP001147653"/>
    </source>
</evidence>
<reference evidence="1" key="1">
    <citation type="submission" date="2022-10" db="EMBL/GenBank/DDBJ databases">
        <title>The WGS of Solirubrobacter phytolaccae KCTC 29190.</title>
        <authorList>
            <person name="Jiang Z."/>
        </authorList>
    </citation>
    <scope>NUCLEOTIDE SEQUENCE</scope>
    <source>
        <strain evidence="1">KCTC 29190</strain>
    </source>
</reference>
<dbReference type="EMBL" id="JAPDDP010000136">
    <property type="protein sequence ID" value="MDA0185722.1"/>
    <property type="molecule type" value="Genomic_DNA"/>
</dbReference>
<dbReference type="AlphaFoldDB" id="A0A9X3NIH4"/>
<keyword evidence="2" id="KW-1185">Reference proteome</keyword>
<dbReference type="CDD" id="cd02976">
    <property type="entry name" value="NrdH"/>
    <property type="match status" value="1"/>
</dbReference>
<dbReference type="PANTHER" id="PTHR33558:SF1">
    <property type="entry name" value="GLUTAREDOXIN-LIKE PROTEIN C5ORF63 HOMOLOG"/>
    <property type="match status" value="1"/>
</dbReference>
<dbReference type="RefSeq" id="WP_270030242.1">
    <property type="nucleotide sequence ID" value="NZ_JAPDDP010000136.1"/>
</dbReference>
<dbReference type="Gene3D" id="3.40.30.10">
    <property type="entry name" value="Glutaredoxin"/>
    <property type="match status" value="1"/>
</dbReference>